<dbReference type="EMBL" id="FUFT01000002">
    <property type="protein sequence ID" value="SJL82650.1"/>
    <property type="molecule type" value="Genomic_DNA"/>
</dbReference>
<dbReference type="Proteomes" id="UP000189475">
    <property type="component" value="Unassembled WGS sequence"/>
</dbReference>
<evidence type="ECO:0000256" key="1">
    <source>
        <dbReference type="SAM" id="MobiDB-lite"/>
    </source>
</evidence>
<reference evidence="2 3" key="1">
    <citation type="submission" date="2017-02" db="EMBL/GenBank/DDBJ databases">
        <authorList>
            <person name="Peterson S.W."/>
        </authorList>
    </citation>
    <scope>NUCLEOTIDE SEQUENCE [LARGE SCALE GENOMIC DNA]</scope>
    <source>
        <strain evidence="2 3">CECT 9027</strain>
    </source>
</reference>
<feature type="compositionally biased region" description="Basic residues" evidence="1">
    <location>
        <begin position="1"/>
        <end position="11"/>
    </location>
</feature>
<evidence type="ECO:0000313" key="3">
    <source>
        <dbReference type="Proteomes" id="UP000189475"/>
    </source>
</evidence>
<gene>
    <name evidence="2" type="ORF">VPAL9027_00581</name>
</gene>
<accession>A0A1R4B156</accession>
<organism evidence="2 3">
    <name type="scientific">Vibrio palustris</name>
    <dbReference type="NCBI Taxonomy" id="1918946"/>
    <lineage>
        <taxon>Bacteria</taxon>
        <taxon>Pseudomonadati</taxon>
        <taxon>Pseudomonadota</taxon>
        <taxon>Gammaproteobacteria</taxon>
        <taxon>Vibrionales</taxon>
        <taxon>Vibrionaceae</taxon>
        <taxon>Vibrio</taxon>
    </lineage>
</organism>
<name>A0A1R4B156_9VIBR</name>
<protein>
    <submittedName>
        <fullName evidence="2">Uncharacterized protein</fullName>
    </submittedName>
</protein>
<sequence>MLKRKQSKLFKKQATAANRRRRMQTNNKRKIFERHNSYVLMSC</sequence>
<feature type="region of interest" description="Disordered" evidence="1">
    <location>
        <begin position="1"/>
        <end position="25"/>
    </location>
</feature>
<evidence type="ECO:0000313" key="2">
    <source>
        <dbReference type="EMBL" id="SJL82650.1"/>
    </source>
</evidence>
<dbReference type="AlphaFoldDB" id="A0A1R4B156"/>
<keyword evidence="3" id="KW-1185">Reference proteome</keyword>
<proteinExistence type="predicted"/>